<accession>A0ABQ4WIB8</accession>
<reference evidence="2" key="1">
    <citation type="journal article" date="2022" name="Int. J. Mol. Sci.">
        <title>Draft Genome of Tanacetum Coccineum: Genomic Comparison of Closely Related Tanacetum-Family Plants.</title>
        <authorList>
            <person name="Yamashiro T."/>
            <person name="Shiraishi A."/>
            <person name="Nakayama K."/>
            <person name="Satake H."/>
        </authorList>
    </citation>
    <scope>NUCLEOTIDE SEQUENCE</scope>
</reference>
<name>A0ABQ4WIB8_9ASTR</name>
<protein>
    <submittedName>
        <fullName evidence="2">Uncharacterized protein</fullName>
    </submittedName>
</protein>
<dbReference type="Proteomes" id="UP001151760">
    <property type="component" value="Unassembled WGS sequence"/>
</dbReference>
<proteinExistence type="predicted"/>
<evidence type="ECO:0000256" key="1">
    <source>
        <dbReference type="SAM" id="Phobius"/>
    </source>
</evidence>
<evidence type="ECO:0000313" key="3">
    <source>
        <dbReference type="Proteomes" id="UP001151760"/>
    </source>
</evidence>
<dbReference type="EMBL" id="BQNB010008667">
    <property type="protein sequence ID" value="GJS52608.1"/>
    <property type="molecule type" value="Genomic_DNA"/>
</dbReference>
<gene>
    <name evidence="2" type="ORF">Tco_0625970</name>
</gene>
<keyword evidence="3" id="KW-1185">Reference proteome</keyword>
<sequence>MNRNNNRRYKLLEVELHEAVVLVTSRNLTDPELVVLRSANGRDISIGFSLMFGPIKHMKVPSRRGDHRLKWRCGSNYGDSINFIFGISILHTGGIKSLEQGNIGSLLRSVNVHCDRELMVEEDHHWKKKIIRISYVSSESMISLPLCSVRFFHSLENHRSHIIDLRSKNHQLIPDKEVLEVIVFIPAGKRIREKFIDELLNYHSLHPREHTRKQEILFVLDAVVTLGDWVALAAFVLHQL</sequence>
<organism evidence="2 3">
    <name type="scientific">Tanacetum coccineum</name>
    <dbReference type="NCBI Taxonomy" id="301880"/>
    <lineage>
        <taxon>Eukaryota</taxon>
        <taxon>Viridiplantae</taxon>
        <taxon>Streptophyta</taxon>
        <taxon>Embryophyta</taxon>
        <taxon>Tracheophyta</taxon>
        <taxon>Spermatophyta</taxon>
        <taxon>Magnoliopsida</taxon>
        <taxon>eudicotyledons</taxon>
        <taxon>Gunneridae</taxon>
        <taxon>Pentapetalae</taxon>
        <taxon>asterids</taxon>
        <taxon>campanulids</taxon>
        <taxon>Asterales</taxon>
        <taxon>Asteraceae</taxon>
        <taxon>Asteroideae</taxon>
        <taxon>Anthemideae</taxon>
        <taxon>Anthemidinae</taxon>
        <taxon>Tanacetum</taxon>
    </lineage>
</organism>
<keyword evidence="1" id="KW-1133">Transmembrane helix</keyword>
<keyword evidence="1" id="KW-0812">Transmembrane</keyword>
<keyword evidence="1" id="KW-0472">Membrane</keyword>
<comment type="caution">
    <text evidence="2">The sequence shown here is derived from an EMBL/GenBank/DDBJ whole genome shotgun (WGS) entry which is preliminary data.</text>
</comment>
<reference evidence="2" key="2">
    <citation type="submission" date="2022-01" db="EMBL/GenBank/DDBJ databases">
        <authorList>
            <person name="Yamashiro T."/>
            <person name="Shiraishi A."/>
            <person name="Satake H."/>
            <person name="Nakayama K."/>
        </authorList>
    </citation>
    <scope>NUCLEOTIDE SEQUENCE</scope>
</reference>
<feature type="transmembrane region" description="Helical" evidence="1">
    <location>
        <begin position="216"/>
        <end position="237"/>
    </location>
</feature>
<evidence type="ECO:0000313" key="2">
    <source>
        <dbReference type="EMBL" id="GJS52608.1"/>
    </source>
</evidence>